<gene>
    <name evidence="1" type="ORF">LWI29_015146</name>
</gene>
<dbReference type="AlphaFoldDB" id="A0AA39V7R8"/>
<dbReference type="Proteomes" id="UP001168877">
    <property type="component" value="Unassembled WGS sequence"/>
</dbReference>
<evidence type="ECO:0000313" key="2">
    <source>
        <dbReference type="Proteomes" id="UP001168877"/>
    </source>
</evidence>
<organism evidence="1 2">
    <name type="scientific">Acer saccharum</name>
    <name type="common">Sugar maple</name>
    <dbReference type="NCBI Taxonomy" id="4024"/>
    <lineage>
        <taxon>Eukaryota</taxon>
        <taxon>Viridiplantae</taxon>
        <taxon>Streptophyta</taxon>
        <taxon>Embryophyta</taxon>
        <taxon>Tracheophyta</taxon>
        <taxon>Spermatophyta</taxon>
        <taxon>Magnoliopsida</taxon>
        <taxon>eudicotyledons</taxon>
        <taxon>Gunneridae</taxon>
        <taxon>Pentapetalae</taxon>
        <taxon>rosids</taxon>
        <taxon>malvids</taxon>
        <taxon>Sapindales</taxon>
        <taxon>Sapindaceae</taxon>
        <taxon>Hippocastanoideae</taxon>
        <taxon>Acereae</taxon>
        <taxon>Acer</taxon>
    </lineage>
</organism>
<comment type="caution">
    <text evidence="1">The sequence shown here is derived from an EMBL/GenBank/DDBJ whole genome shotgun (WGS) entry which is preliminary data.</text>
</comment>
<keyword evidence="2" id="KW-1185">Reference proteome</keyword>
<reference evidence="1" key="2">
    <citation type="submission" date="2023-06" db="EMBL/GenBank/DDBJ databases">
        <authorList>
            <person name="Swenson N.G."/>
            <person name="Wegrzyn J.L."/>
            <person name="Mcevoy S.L."/>
        </authorList>
    </citation>
    <scope>NUCLEOTIDE SEQUENCE</scope>
    <source>
        <strain evidence="1">NS2018</strain>
        <tissue evidence="1">Leaf</tissue>
    </source>
</reference>
<evidence type="ECO:0000313" key="1">
    <source>
        <dbReference type="EMBL" id="KAK0578724.1"/>
    </source>
</evidence>
<sequence>MVRRVLGAVYGGSNGWWGCFSSYLVEKKEGDFLSSDRFQIKSDKVGDGVRVQLFSRDLDQRNIAGGQWAVFLEGKERFFERDVGSSLALERGNLRGPSDPLLAESEFFGSSDHLLAESEFFGSLDSPMVNWNIKKRNKDGCFIGRELVRNLAVTSSSISKKRRSISSNLMRIHNMKTRSISVGETGLHHKLEEKEVWNLDDEIVKVFERDLALGLDFNGRKKEISKLIAGRDVKNDNRFRVLVKTLVAKHRSIVS</sequence>
<dbReference type="EMBL" id="JAUESC010000385">
    <property type="protein sequence ID" value="KAK0578724.1"/>
    <property type="molecule type" value="Genomic_DNA"/>
</dbReference>
<proteinExistence type="predicted"/>
<name>A0AA39V7R8_ACESA</name>
<accession>A0AA39V7R8</accession>
<reference evidence="1" key="1">
    <citation type="journal article" date="2022" name="Plant J.">
        <title>Strategies of tolerance reflected in two North American maple genomes.</title>
        <authorList>
            <person name="McEvoy S.L."/>
            <person name="Sezen U.U."/>
            <person name="Trouern-Trend A."/>
            <person name="McMahon S.M."/>
            <person name="Schaberg P.G."/>
            <person name="Yang J."/>
            <person name="Wegrzyn J.L."/>
            <person name="Swenson N.G."/>
        </authorList>
    </citation>
    <scope>NUCLEOTIDE SEQUENCE</scope>
    <source>
        <strain evidence="1">NS2018</strain>
    </source>
</reference>
<protein>
    <submittedName>
        <fullName evidence="1">Uncharacterized protein</fullName>
    </submittedName>
</protein>